<dbReference type="CDD" id="cd21036">
    <property type="entry name" value="WH_MUS81"/>
    <property type="match status" value="1"/>
</dbReference>
<dbReference type="AlphaFoldDB" id="A0A401TIL7"/>
<dbReference type="GO" id="GO:0048476">
    <property type="term" value="C:Holliday junction resolvase complex"/>
    <property type="evidence" value="ECO:0007669"/>
    <property type="project" value="UniProtKB-UniRule"/>
</dbReference>
<keyword evidence="1" id="KW-0479">Metal-binding</keyword>
<keyword evidence="4" id="KW-1185">Reference proteome</keyword>
<comment type="cofactor">
    <cofactor evidence="1">
        <name>Mg(2+)</name>
        <dbReference type="ChEBI" id="CHEBI:18420"/>
    </cofactor>
</comment>
<dbReference type="GO" id="GO:0048257">
    <property type="term" value="F:3'-flap endonuclease activity"/>
    <property type="evidence" value="ECO:0007669"/>
    <property type="project" value="TreeGrafter"/>
</dbReference>
<evidence type="ECO:0000256" key="1">
    <source>
        <dbReference type="RuleBase" id="RU369042"/>
    </source>
</evidence>
<dbReference type="InterPro" id="IPR033309">
    <property type="entry name" value="Mus81"/>
</dbReference>
<keyword evidence="1" id="KW-0378">Hydrolase</keyword>
<dbReference type="EC" id="3.1.22.-" evidence="1"/>
<dbReference type="GO" id="GO:0003677">
    <property type="term" value="F:DNA binding"/>
    <property type="evidence" value="ECO:0007669"/>
    <property type="project" value="UniProtKB-UniRule"/>
</dbReference>
<keyword evidence="1" id="KW-0540">Nuclease</keyword>
<dbReference type="PANTHER" id="PTHR13451:SF0">
    <property type="entry name" value="CROSSOVER JUNCTION ENDONUCLEASE MUS81"/>
    <property type="match status" value="1"/>
</dbReference>
<dbReference type="Pfam" id="PF21136">
    <property type="entry name" value="WHD_MUS81"/>
    <property type="match status" value="1"/>
</dbReference>
<gene>
    <name evidence="3" type="ORF">chiPu_0026809</name>
</gene>
<dbReference type="GO" id="GO:0000712">
    <property type="term" value="P:resolution of meiotic recombination intermediates"/>
    <property type="evidence" value="ECO:0007669"/>
    <property type="project" value="TreeGrafter"/>
</dbReference>
<dbReference type="GO" id="GO:0000727">
    <property type="term" value="P:double-strand break repair via break-induced replication"/>
    <property type="evidence" value="ECO:0007669"/>
    <property type="project" value="UniProtKB-UniRule"/>
</dbReference>
<dbReference type="GO" id="GO:0046872">
    <property type="term" value="F:metal ion binding"/>
    <property type="evidence" value="ECO:0007669"/>
    <property type="project" value="UniProtKB-UniRule"/>
</dbReference>
<dbReference type="Gene3D" id="1.10.10.10">
    <property type="entry name" value="Winged helix-like DNA-binding domain superfamily/Winged helix DNA-binding domain"/>
    <property type="match status" value="1"/>
</dbReference>
<keyword evidence="1" id="KW-0234">DNA repair</keyword>
<evidence type="ECO:0000313" key="4">
    <source>
        <dbReference type="Proteomes" id="UP000287033"/>
    </source>
</evidence>
<evidence type="ECO:0000313" key="3">
    <source>
        <dbReference type="EMBL" id="GCC42501.1"/>
    </source>
</evidence>
<evidence type="ECO:0000259" key="2">
    <source>
        <dbReference type="Pfam" id="PF21136"/>
    </source>
</evidence>
<keyword evidence="1" id="KW-0255">Endonuclease</keyword>
<dbReference type="OrthoDB" id="5963188at2759"/>
<keyword evidence="1" id="KW-0460">Magnesium</keyword>
<dbReference type="EMBL" id="BEZZ01087797">
    <property type="protein sequence ID" value="GCC42501.1"/>
    <property type="molecule type" value="Genomic_DNA"/>
</dbReference>
<dbReference type="InterPro" id="IPR047417">
    <property type="entry name" value="WHD_MUS81"/>
</dbReference>
<feature type="domain" description="MUS81 winged helix" evidence="2">
    <location>
        <begin position="15"/>
        <end position="89"/>
    </location>
</feature>
<keyword evidence="1" id="KW-0227">DNA damage</keyword>
<comment type="subcellular location">
    <subcellularLocation>
        <location evidence="1">Nucleus</location>
    </subcellularLocation>
</comment>
<accession>A0A401TIL7</accession>
<protein>
    <recommendedName>
        <fullName evidence="1">Crossover junction endonuclease MUS81</fullName>
        <ecNumber evidence="1">3.1.22.-</ecNumber>
    </recommendedName>
</protein>
<comment type="function">
    <text evidence="1">Interacts with EME1 to form a DNA structure-specific endonuclease with substrate preference for branched DNA structures with a 5'-end at the branch nick. Typical substrates include 3'-flap structures, D-loops, replication forks and nicked Holliday junctions. May be required in mitosis for the processing of stalled or collapsed replication fork intermediates. May be required in meiosis for the repair of meiosis-specific double strand breaks subsequent to single-end invasion (SEI).</text>
</comment>
<dbReference type="GO" id="GO:0006308">
    <property type="term" value="P:DNA catabolic process"/>
    <property type="evidence" value="ECO:0007669"/>
    <property type="project" value="UniProtKB-UniRule"/>
</dbReference>
<dbReference type="GO" id="GO:0005634">
    <property type="term" value="C:nucleus"/>
    <property type="evidence" value="ECO:0007669"/>
    <property type="project" value="UniProtKB-SubCell"/>
</dbReference>
<keyword evidence="1" id="KW-0233">DNA recombination</keyword>
<organism evidence="3 4">
    <name type="scientific">Chiloscyllium punctatum</name>
    <name type="common">Brownbanded bambooshark</name>
    <name type="synonym">Hemiscyllium punctatum</name>
    <dbReference type="NCBI Taxonomy" id="137246"/>
    <lineage>
        <taxon>Eukaryota</taxon>
        <taxon>Metazoa</taxon>
        <taxon>Chordata</taxon>
        <taxon>Craniata</taxon>
        <taxon>Vertebrata</taxon>
        <taxon>Chondrichthyes</taxon>
        <taxon>Elasmobranchii</taxon>
        <taxon>Galeomorphii</taxon>
        <taxon>Galeoidea</taxon>
        <taxon>Orectolobiformes</taxon>
        <taxon>Hemiscylliidae</taxon>
        <taxon>Chiloscyllium</taxon>
    </lineage>
</organism>
<dbReference type="STRING" id="137246.A0A401TIL7"/>
<dbReference type="GO" id="GO:0031573">
    <property type="term" value="P:mitotic intra-S DNA damage checkpoint signaling"/>
    <property type="evidence" value="ECO:0007669"/>
    <property type="project" value="TreeGrafter"/>
</dbReference>
<comment type="subunit">
    <text evidence="1">Interacts with EME1.</text>
</comment>
<reference evidence="3 4" key="1">
    <citation type="journal article" date="2018" name="Nat. Ecol. Evol.">
        <title>Shark genomes provide insights into elasmobranch evolution and the origin of vertebrates.</title>
        <authorList>
            <person name="Hara Y"/>
            <person name="Yamaguchi K"/>
            <person name="Onimaru K"/>
            <person name="Kadota M"/>
            <person name="Koyanagi M"/>
            <person name="Keeley SD"/>
            <person name="Tatsumi K"/>
            <person name="Tanaka K"/>
            <person name="Motone F"/>
            <person name="Kageyama Y"/>
            <person name="Nozu R"/>
            <person name="Adachi N"/>
            <person name="Nishimura O"/>
            <person name="Nakagawa R"/>
            <person name="Tanegashima C"/>
            <person name="Kiyatake I"/>
            <person name="Matsumoto R"/>
            <person name="Murakumo K"/>
            <person name="Nishida K"/>
            <person name="Terakita A"/>
            <person name="Kuratani S"/>
            <person name="Sato K"/>
            <person name="Hyodo S Kuraku.S."/>
        </authorList>
    </citation>
    <scope>NUCLEOTIDE SEQUENCE [LARGE SCALE GENOMIC DNA]</scope>
</reference>
<dbReference type="Proteomes" id="UP000287033">
    <property type="component" value="Unassembled WGS sequence"/>
</dbReference>
<sequence length="89" mass="10516">KRRRPENREEQDYKPQKRSGGYALLLTFYREATKPNYRGFMTKAELQRKAQPLCRNSFTHFKASYRYNAWSAISALIQKDLVIKIGFPA</sequence>
<keyword evidence="1" id="KW-0539">Nucleus</keyword>
<proteinExistence type="inferred from homology"/>
<comment type="similarity">
    <text evidence="1">Belongs to the XPF family.</text>
</comment>
<dbReference type="PANTHER" id="PTHR13451">
    <property type="entry name" value="CLASS II CROSSOVER JUNCTION ENDONUCLEASE MUS81"/>
    <property type="match status" value="1"/>
</dbReference>
<feature type="non-terminal residue" evidence="3">
    <location>
        <position position="89"/>
    </location>
</feature>
<dbReference type="GO" id="GO:0008821">
    <property type="term" value="F:crossover junction DNA endonuclease activity"/>
    <property type="evidence" value="ECO:0007669"/>
    <property type="project" value="UniProtKB-UniRule"/>
</dbReference>
<name>A0A401TIL7_CHIPU</name>
<dbReference type="InterPro" id="IPR036388">
    <property type="entry name" value="WH-like_DNA-bd_sf"/>
</dbReference>
<comment type="caution">
    <text evidence="3">The sequence shown here is derived from an EMBL/GenBank/DDBJ whole genome shotgun (WGS) entry which is preliminary data.</text>
</comment>
<feature type="non-terminal residue" evidence="3">
    <location>
        <position position="1"/>
    </location>
</feature>